<organism evidence="2 3">
    <name type="scientific">Tropilaelaps mercedesae</name>
    <dbReference type="NCBI Taxonomy" id="418985"/>
    <lineage>
        <taxon>Eukaryota</taxon>
        <taxon>Metazoa</taxon>
        <taxon>Ecdysozoa</taxon>
        <taxon>Arthropoda</taxon>
        <taxon>Chelicerata</taxon>
        <taxon>Arachnida</taxon>
        <taxon>Acari</taxon>
        <taxon>Parasitiformes</taxon>
        <taxon>Mesostigmata</taxon>
        <taxon>Gamasina</taxon>
        <taxon>Dermanyssoidea</taxon>
        <taxon>Laelapidae</taxon>
        <taxon>Tropilaelaps</taxon>
    </lineage>
</organism>
<protein>
    <submittedName>
        <fullName evidence="2">Pecanex-like protein 4</fullName>
    </submittedName>
</protein>
<dbReference type="InParanoid" id="A0A1V9XE51"/>
<name>A0A1V9XE51_9ACAR</name>
<gene>
    <name evidence="2" type="ORF">BIW11_10856</name>
</gene>
<sequence length="237" mass="26658">MQNNPRVDVTQILFGIRTSPLGADSLRGCRRLTYWLLEAVLFLFPFVVGGLVLDSLVREYYLGFFTACGLFAAFSFLLVIIVWQGCNLRRMQAVAPEYEDKNTNSDHRKVVTVWTTEMLVRHLLWLGDCIALHSLAVESPVETATFEPPLGTYQETWHQPLMRPFYLGCLVGCAIFLREVPVDSMDHVLVPLVDVFICLLPLLWLLGVLAPLDALKLWAGEWISTTVFGGSPTPSEL</sequence>
<feature type="transmembrane region" description="Helical" evidence="1">
    <location>
        <begin position="60"/>
        <end position="83"/>
    </location>
</feature>
<dbReference type="Proteomes" id="UP000192247">
    <property type="component" value="Unassembled WGS sequence"/>
</dbReference>
<feature type="non-terminal residue" evidence="2">
    <location>
        <position position="237"/>
    </location>
</feature>
<feature type="transmembrane region" description="Helical" evidence="1">
    <location>
        <begin position="34"/>
        <end position="54"/>
    </location>
</feature>
<evidence type="ECO:0000256" key="1">
    <source>
        <dbReference type="SAM" id="Phobius"/>
    </source>
</evidence>
<evidence type="ECO:0000313" key="3">
    <source>
        <dbReference type="Proteomes" id="UP000192247"/>
    </source>
</evidence>
<keyword evidence="1" id="KW-0472">Membrane</keyword>
<dbReference type="AlphaFoldDB" id="A0A1V9XE51"/>
<feature type="transmembrane region" description="Helical" evidence="1">
    <location>
        <begin position="188"/>
        <end position="209"/>
    </location>
</feature>
<keyword evidence="1" id="KW-1133">Transmembrane helix</keyword>
<dbReference type="EMBL" id="MNPL01013820">
    <property type="protein sequence ID" value="OQR71681.1"/>
    <property type="molecule type" value="Genomic_DNA"/>
</dbReference>
<accession>A0A1V9XE51</accession>
<proteinExistence type="predicted"/>
<keyword evidence="1" id="KW-0812">Transmembrane</keyword>
<reference evidence="2 3" key="1">
    <citation type="journal article" date="2017" name="Gigascience">
        <title>Draft genome of the honey bee ectoparasitic mite, Tropilaelaps mercedesae, is shaped by the parasitic life history.</title>
        <authorList>
            <person name="Dong X."/>
            <person name="Armstrong S.D."/>
            <person name="Xia D."/>
            <person name="Makepeace B.L."/>
            <person name="Darby A.C."/>
            <person name="Kadowaki T."/>
        </authorList>
    </citation>
    <scope>NUCLEOTIDE SEQUENCE [LARGE SCALE GENOMIC DNA]</scope>
    <source>
        <strain evidence="2">Wuxi-XJTLU</strain>
    </source>
</reference>
<evidence type="ECO:0000313" key="2">
    <source>
        <dbReference type="EMBL" id="OQR71681.1"/>
    </source>
</evidence>
<keyword evidence="3" id="KW-1185">Reference proteome</keyword>
<comment type="caution">
    <text evidence="2">The sequence shown here is derived from an EMBL/GenBank/DDBJ whole genome shotgun (WGS) entry which is preliminary data.</text>
</comment>